<evidence type="ECO:0000256" key="11">
    <source>
        <dbReference type="ARBA" id="ARBA00022777"/>
    </source>
</evidence>
<evidence type="ECO:0000256" key="5">
    <source>
        <dbReference type="ARBA" id="ARBA00022614"/>
    </source>
</evidence>
<proteinExistence type="inferred from homology"/>
<dbReference type="FunFam" id="3.80.10.10:FF:000542">
    <property type="entry name" value="Leucine-rich repeat protein kinase family protein"/>
    <property type="match status" value="2"/>
</dbReference>
<dbReference type="CDD" id="cd14066">
    <property type="entry name" value="STKc_IRAK"/>
    <property type="match status" value="1"/>
</dbReference>
<keyword evidence="6" id="KW-0808">Transferase</keyword>
<gene>
    <name evidence="21" type="ORF">DEO72_LG1g909</name>
</gene>
<accession>A0A4D6KNT5</accession>
<evidence type="ECO:0000313" key="21">
    <source>
        <dbReference type="EMBL" id="QCD77287.1"/>
    </source>
</evidence>
<dbReference type="PANTHER" id="PTHR45974:SF266">
    <property type="entry name" value="LEUCINE-RICH REPEAT RECEPTOR PROTEIN KINASE HPCA1"/>
    <property type="match status" value="1"/>
</dbReference>
<dbReference type="InterPro" id="IPR000719">
    <property type="entry name" value="Prot_kinase_dom"/>
</dbReference>
<keyword evidence="22" id="KW-1185">Reference proteome</keyword>
<evidence type="ECO:0000256" key="9">
    <source>
        <dbReference type="ARBA" id="ARBA00022737"/>
    </source>
</evidence>
<keyword evidence="13 18" id="KW-1133">Transmembrane helix</keyword>
<keyword evidence="5" id="KW-0433">Leucine-rich repeat</keyword>
<evidence type="ECO:0000256" key="8">
    <source>
        <dbReference type="ARBA" id="ARBA00022729"/>
    </source>
</evidence>
<evidence type="ECO:0000256" key="18">
    <source>
        <dbReference type="SAM" id="Phobius"/>
    </source>
</evidence>
<dbReference type="Gene3D" id="3.80.10.10">
    <property type="entry name" value="Ribonuclease Inhibitor"/>
    <property type="match status" value="5"/>
</dbReference>
<comment type="subcellular location">
    <subcellularLocation>
        <location evidence="1">Membrane</location>
        <topology evidence="1">Single-pass type I membrane protein</topology>
    </subcellularLocation>
</comment>
<evidence type="ECO:0000259" key="20">
    <source>
        <dbReference type="PROSITE" id="PS50011"/>
    </source>
</evidence>
<evidence type="ECO:0000256" key="10">
    <source>
        <dbReference type="ARBA" id="ARBA00022741"/>
    </source>
</evidence>
<keyword evidence="12 17" id="KW-0067">ATP-binding</keyword>
<feature type="binding site" evidence="17">
    <location>
        <position position="665"/>
    </location>
    <ligand>
        <name>ATP</name>
        <dbReference type="ChEBI" id="CHEBI:30616"/>
    </ligand>
</feature>
<sequence length="1728" mass="190315">MGERALVFLLLFFTHSLIVLANTANSDYTALLTLMSEWENTPPNWVGSNPCGGWDGIECTNSRITSISLASMALSGQLTSDIGLLSELVILDLSYNKNLTGPLPDNIGNLRKLRNLLLINCGFTGPIPATIGNLERLVFLSLNSNGFTGPIPAAIGNLSNVYWLDLAENQLEGPIPISNGTTPGLDMMYNTKHFHFGVNKLSGNIPAQLFSSKMSLIHVLFETNRFTGSIPSTLGLVKSLEVVRFDNNFLSGSLPENINNLTSVRELFLSNNRLSGSLPNLTGMNSLSYLDVSNNSFDPSNIPSWLSTLPALTTIMMEGTKLQGTIPVSLFNLQQLQTVVMKNNQLNGTLDIGSSISDQLDLLDLQFNYIEEFKPQIDVSKVNIILLNNPICQETGVPQSYCSITTSNNNSYSTPPQNCVPVPCSLDQTLSPKCKCAYPYTGTLNLRAPSFSDLGNETVYVTLQLSLMQSFQLNDIPVDSVSLSNPRKNTYQYLELTLKVFPSGQDRFNRTGISSVGFILSNQTYKPPSMFGPYYFTSDDYENFMNETVLQGPGTTSSKSSNTGIIAGAAAGGAALLVLVLVLFVYALHRKNKPVKATGKNNPFEQWDPDESSSSFPQLKGARRFSFEEIQNCTKNFSQVNNIGSGGYGKVYRGTLPNGQLIAVKRAQKESMQGGLEFKTEIELLSRVHHKNLVSLIGFCFEQGEQMLIYEYVANGTLKDTLSGKSGIRLDWIRRLKIALGAARGLDYLHELANPPIIHRDIKSTNILLDERLNAKVSDFGLSKPLGDGAKGYITTQVKGTMGYLDPEYYMTQQLTEKSDVYSFGVLMLELITARRPIERGKYIVKVVKGAIDKTKGFCGLEEVLDPTIELGTALNGFEKFVDLALQCVEESSSDRPSMNYVVKEIENMVQLAGSSPILSVSGSTSSSYNNPTKGSSLHPYDNEYFDSSVILPLAQDITKDLEVLKSLSESWQGQIPNWEGSDPCSWYGINCRYSRVVSISLTDIGLTGQLSGDIGSLSELDNLDLSYNRGLTGPLPREIGNLKKLTKLTLVGCGFTGGIPDAIGSLQQLEVLSLNSNNFAGLIPPSIGNLSNLTWLDLADNQLDGSIPVSSDTTPGLDMLYNALHFHLGKNRLSGQIPPKLFSSKMALIHVIFHSNHLDGSIPETLGLVTSLTVVRFENNSLNGHVPQSLNNLISVTDLLLSNNKLEGAMPNLTGMNSLRYLDLSNNSFEESNVPLWLSNLKSLTTLQMENLYLVGTIPNFLFSLANLQNVVLKNNHLGGTLDIGTNYSKQLQLIDLRSNSIQDYKQPNDPPHIRIMLAHNPVCTETGPETMEDYCTNLDIFDTKQQNNCQHGSCSPDQTLSPNCKCGYPYTGTWTCRAPSYFEWSNTTTLEEFLMHEFQYHHQPVDSVSLIPSTKDPFRGFEFIIQIFPLDQNHFSQLDKSNISFLLRNLSAYSAFDFITGNHVEGPKQSSNSSNSAIIIGVAIGGSSLLLLLLALAGFYAFRQRRRAERAISRSNPFGNWDPNKSNCGTPQLKAPRQFSFKEIQKYTNNFSQANDVGSGGYGKGYLDPDYYTSQRLTEKSDVYSFGVLVLELITAKRPIERGKYIVKVVRNTIDKTKDLYGLHEIIDPAICSGSTLQGFEKFVDLAMECLQDSGVDRPTMSEVVKEIEEMLRSLGLNLTSELTASSSSSHRFHEVSIVSSQQDHLYSNESVVSSAENLYSTSEHS</sequence>
<dbReference type="GO" id="GO:0005524">
    <property type="term" value="F:ATP binding"/>
    <property type="evidence" value="ECO:0007669"/>
    <property type="project" value="UniProtKB-UniRule"/>
</dbReference>
<feature type="signal peptide" evidence="19">
    <location>
        <begin position="1"/>
        <end position="21"/>
    </location>
</feature>
<dbReference type="InterPro" id="IPR003591">
    <property type="entry name" value="Leu-rich_rpt_typical-subtyp"/>
</dbReference>
<dbReference type="InterPro" id="IPR032675">
    <property type="entry name" value="LRR_dom_sf"/>
</dbReference>
<dbReference type="Gene3D" id="3.30.200.20">
    <property type="entry name" value="Phosphorylase Kinase, domain 1"/>
    <property type="match status" value="2"/>
</dbReference>
<dbReference type="InterPro" id="IPR013210">
    <property type="entry name" value="LRR_N_plant-typ"/>
</dbReference>
<dbReference type="SUPFAM" id="SSF52058">
    <property type="entry name" value="L domain-like"/>
    <property type="match status" value="2"/>
</dbReference>
<feature type="transmembrane region" description="Helical" evidence="18">
    <location>
        <begin position="565"/>
        <end position="588"/>
    </location>
</feature>
<dbReference type="Pfam" id="PF08263">
    <property type="entry name" value="LRRNT_2"/>
    <property type="match status" value="2"/>
</dbReference>
<keyword evidence="4" id="KW-0723">Serine/threonine-protein kinase</keyword>
<dbReference type="FunFam" id="3.30.200.20:FF:000328">
    <property type="entry name" value="Leucine-rich repeat protein kinase family protein"/>
    <property type="match status" value="1"/>
</dbReference>
<dbReference type="SMART" id="SM00220">
    <property type="entry name" value="S_TKc"/>
    <property type="match status" value="1"/>
</dbReference>
<reference evidence="21 22" key="1">
    <citation type="submission" date="2019-04" db="EMBL/GenBank/DDBJ databases">
        <title>An improved genome assembly and genetic linkage map for asparagus bean, Vigna unguiculata ssp. sesquipedialis.</title>
        <authorList>
            <person name="Xia Q."/>
            <person name="Zhang R."/>
            <person name="Dong Y."/>
        </authorList>
    </citation>
    <scope>NUCLEOTIDE SEQUENCE [LARGE SCALE GENOMIC DNA]</scope>
    <source>
        <tissue evidence="21">Leaf</tissue>
    </source>
</reference>
<evidence type="ECO:0000256" key="7">
    <source>
        <dbReference type="ARBA" id="ARBA00022692"/>
    </source>
</evidence>
<evidence type="ECO:0000256" key="17">
    <source>
        <dbReference type="PROSITE-ProRule" id="PRU10141"/>
    </source>
</evidence>
<keyword evidence="8 19" id="KW-0732">Signal</keyword>
<evidence type="ECO:0000256" key="16">
    <source>
        <dbReference type="ARBA" id="ARBA00023180"/>
    </source>
</evidence>
<evidence type="ECO:0000313" key="22">
    <source>
        <dbReference type="Proteomes" id="UP000501690"/>
    </source>
</evidence>
<feature type="domain" description="Protein kinase" evidence="20">
    <location>
        <begin position="637"/>
        <end position="919"/>
    </location>
</feature>
<dbReference type="PROSITE" id="PS00108">
    <property type="entry name" value="PROTEIN_KINASE_ST"/>
    <property type="match status" value="1"/>
</dbReference>
<comment type="similarity">
    <text evidence="2">Belongs to the protein kinase superfamily. Ser/Thr protein kinase family.</text>
</comment>
<dbReference type="Pfam" id="PF07714">
    <property type="entry name" value="PK_Tyr_Ser-Thr"/>
    <property type="match status" value="1"/>
</dbReference>
<dbReference type="InterPro" id="IPR017441">
    <property type="entry name" value="Protein_kinase_ATP_BS"/>
</dbReference>
<dbReference type="PROSITE" id="PS50011">
    <property type="entry name" value="PROTEIN_KINASE_DOM"/>
    <property type="match status" value="1"/>
</dbReference>
<evidence type="ECO:0000256" key="1">
    <source>
        <dbReference type="ARBA" id="ARBA00004479"/>
    </source>
</evidence>
<evidence type="ECO:0000256" key="19">
    <source>
        <dbReference type="SAM" id="SignalP"/>
    </source>
</evidence>
<keyword evidence="16" id="KW-0325">Glycoprotein</keyword>
<dbReference type="FunFam" id="3.80.10.10:FF:000363">
    <property type="entry name" value="Leucine-rich repeat family protein"/>
    <property type="match status" value="2"/>
</dbReference>
<dbReference type="SMART" id="SM00369">
    <property type="entry name" value="LRR_TYP"/>
    <property type="match status" value="7"/>
</dbReference>
<dbReference type="EMBL" id="CP039345">
    <property type="protein sequence ID" value="QCD77287.1"/>
    <property type="molecule type" value="Genomic_DNA"/>
</dbReference>
<organism evidence="21 22">
    <name type="scientific">Vigna unguiculata</name>
    <name type="common">Cowpea</name>
    <dbReference type="NCBI Taxonomy" id="3917"/>
    <lineage>
        <taxon>Eukaryota</taxon>
        <taxon>Viridiplantae</taxon>
        <taxon>Streptophyta</taxon>
        <taxon>Embryophyta</taxon>
        <taxon>Tracheophyta</taxon>
        <taxon>Spermatophyta</taxon>
        <taxon>Magnoliopsida</taxon>
        <taxon>eudicotyledons</taxon>
        <taxon>Gunneridae</taxon>
        <taxon>Pentapetalae</taxon>
        <taxon>rosids</taxon>
        <taxon>fabids</taxon>
        <taxon>Fabales</taxon>
        <taxon>Fabaceae</taxon>
        <taxon>Papilionoideae</taxon>
        <taxon>50 kb inversion clade</taxon>
        <taxon>NPAAA clade</taxon>
        <taxon>indigoferoid/millettioid clade</taxon>
        <taxon>Phaseoleae</taxon>
        <taxon>Vigna</taxon>
    </lineage>
</organism>
<dbReference type="Gene3D" id="1.10.510.10">
    <property type="entry name" value="Transferase(Phosphotransferase) domain 1"/>
    <property type="match status" value="2"/>
</dbReference>
<dbReference type="GO" id="GO:0016020">
    <property type="term" value="C:membrane"/>
    <property type="evidence" value="ECO:0007669"/>
    <property type="project" value="UniProtKB-SubCell"/>
</dbReference>
<evidence type="ECO:0000256" key="2">
    <source>
        <dbReference type="ARBA" id="ARBA00008684"/>
    </source>
</evidence>
<evidence type="ECO:0000256" key="3">
    <source>
        <dbReference type="ARBA" id="ARBA00012513"/>
    </source>
</evidence>
<evidence type="ECO:0000256" key="6">
    <source>
        <dbReference type="ARBA" id="ARBA00022679"/>
    </source>
</evidence>
<keyword evidence="10 17" id="KW-0547">Nucleotide-binding</keyword>
<keyword evidence="14 18" id="KW-0472">Membrane</keyword>
<evidence type="ECO:0000256" key="13">
    <source>
        <dbReference type="ARBA" id="ARBA00022989"/>
    </source>
</evidence>
<protein>
    <recommendedName>
        <fullName evidence="3">non-specific serine/threonine protein kinase</fullName>
        <ecNumber evidence="3">2.7.11.1</ecNumber>
    </recommendedName>
</protein>
<evidence type="ECO:0000256" key="15">
    <source>
        <dbReference type="ARBA" id="ARBA00023170"/>
    </source>
</evidence>
<dbReference type="PROSITE" id="PS00107">
    <property type="entry name" value="PROTEIN_KINASE_ATP"/>
    <property type="match status" value="1"/>
</dbReference>
<dbReference type="EC" id="2.7.11.1" evidence="3"/>
<dbReference type="InterPro" id="IPR008271">
    <property type="entry name" value="Ser/Thr_kinase_AS"/>
</dbReference>
<keyword evidence="15" id="KW-0675">Receptor</keyword>
<dbReference type="SUPFAM" id="SSF56112">
    <property type="entry name" value="Protein kinase-like (PK-like)"/>
    <property type="match status" value="2"/>
</dbReference>
<evidence type="ECO:0000256" key="12">
    <source>
        <dbReference type="ARBA" id="ARBA00022840"/>
    </source>
</evidence>
<dbReference type="FunFam" id="1.10.510.10:FF:000453">
    <property type="entry name" value="LRR receptor-like serine/threonine-protein kinase HSL2"/>
    <property type="match status" value="1"/>
</dbReference>
<dbReference type="InterPro" id="IPR001245">
    <property type="entry name" value="Ser-Thr/Tyr_kinase_cat_dom"/>
</dbReference>
<keyword evidence="11 21" id="KW-0418">Kinase</keyword>
<keyword evidence="9" id="KW-0677">Repeat</keyword>
<dbReference type="Pfam" id="PF00560">
    <property type="entry name" value="LRR_1"/>
    <property type="match status" value="5"/>
</dbReference>
<evidence type="ECO:0000256" key="4">
    <source>
        <dbReference type="ARBA" id="ARBA00022527"/>
    </source>
</evidence>
<dbReference type="GO" id="GO:0004674">
    <property type="term" value="F:protein serine/threonine kinase activity"/>
    <property type="evidence" value="ECO:0007669"/>
    <property type="project" value="UniProtKB-KW"/>
</dbReference>
<dbReference type="Proteomes" id="UP000501690">
    <property type="component" value="Linkage Group LG1"/>
</dbReference>
<dbReference type="InterPro" id="IPR011009">
    <property type="entry name" value="Kinase-like_dom_sf"/>
</dbReference>
<dbReference type="InterPro" id="IPR001611">
    <property type="entry name" value="Leu-rich_rpt"/>
</dbReference>
<keyword evidence="7 18" id="KW-0812">Transmembrane</keyword>
<dbReference type="PANTHER" id="PTHR45974">
    <property type="entry name" value="RECEPTOR-LIKE PROTEIN 55"/>
    <property type="match status" value="1"/>
</dbReference>
<name>A0A4D6KNT5_VIGUN</name>
<feature type="chain" id="PRO_5020022783" description="non-specific serine/threonine protein kinase" evidence="19">
    <location>
        <begin position="22"/>
        <end position="1728"/>
    </location>
</feature>
<evidence type="ECO:0000256" key="14">
    <source>
        <dbReference type="ARBA" id="ARBA00023136"/>
    </source>
</evidence>
<feature type="transmembrane region" description="Helical" evidence="18">
    <location>
        <begin position="1479"/>
        <end position="1504"/>
    </location>
</feature>